<sequence length="126" mass="13461">MTADACDLLCLDLPHAERIRAALPSTARVEPASGLARGLGDPTRLRIAAAVLDGDELCVCDTAWIVGASQGLVSHHLRQLRIAGVVTSRKDGRMVLYRLSARGRALLSVLFDLDNSDTITQGADRV</sequence>
<comment type="caution">
    <text evidence="5">The sequence shown here is derived from an EMBL/GenBank/DDBJ whole genome shotgun (WGS) entry which is preliminary data.</text>
</comment>
<dbReference type="PANTHER" id="PTHR43132">
    <property type="entry name" value="ARSENICAL RESISTANCE OPERON REPRESSOR ARSR-RELATED"/>
    <property type="match status" value="1"/>
</dbReference>
<organism evidence="5 6">
    <name type="scientific">Pseudonocardia sediminis</name>
    <dbReference type="NCBI Taxonomy" id="1397368"/>
    <lineage>
        <taxon>Bacteria</taxon>
        <taxon>Bacillati</taxon>
        <taxon>Actinomycetota</taxon>
        <taxon>Actinomycetes</taxon>
        <taxon>Pseudonocardiales</taxon>
        <taxon>Pseudonocardiaceae</taxon>
        <taxon>Pseudonocardia</taxon>
    </lineage>
</organism>
<dbReference type="Pfam" id="PF01022">
    <property type="entry name" value="HTH_5"/>
    <property type="match status" value="1"/>
</dbReference>
<dbReference type="CDD" id="cd00090">
    <property type="entry name" value="HTH_ARSR"/>
    <property type="match status" value="1"/>
</dbReference>
<evidence type="ECO:0000259" key="4">
    <source>
        <dbReference type="PROSITE" id="PS50987"/>
    </source>
</evidence>
<evidence type="ECO:0000313" key="6">
    <source>
        <dbReference type="Proteomes" id="UP000291591"/>
    </source>
</evidence>
<evidence type="ECO:0000256" key="3">
    <source>
        <dbReference type="ARBA" id="ARBA00023163"/>
    </source>
</evidence>
<dbReference type="GO" id="GO:0003700">
    <property type="term" value="F:DNA-binding transcription factor activity"/>
    <property type="evidence" value="ECO:0007669"/>
    <property type="project" value="InterPro"/>
</dbReference>
<dbReference type="PROSITE" id="PS50987">
    <property type="entry name" value="HTH_ARSR_2"/>
    <property type="match status" value="1"/>
</dbReference>
<dbReference type="InterPro" id="IPR036390">
    <property type="entry name" value="WH_DNA-bd_sf"/>
</dbReference>
<dbReference type="EMBL" id="SHKL01000001">
    <property type="protein sequence ID" value="RZT85596.1"/>
    <property type="molecule type" value="Genomic_DNA"/>
</dbReference>
<dbReference type="SUPFAM" id="SSF46785">
    <property type="entry name" value="Winged helix' DNA-binding domain"/>
    <property type="match status" value="1"/>
</dbReference>
<name>A0A4Q7UUZ4_PSEST</name>
<dbReference type="InterPro" id="IPR011991">
    <property type="entry name" value="ArsR-like_HTH"/>
</dbReference>
<dbReference type="NCBIfam" id="NF033788">
    <property type="entry name" value="HTH_metalloreg"/>
    <property type="match status" value="1"/>
</dbReference>
<dbReference type="InterPro" id="IPR001845">
    <property type="entry name" value="HTH_ArsR_DNA-bd_dom"/>
</dbReference>
<accession>A0A4Q7UUZ4</accession>
<protein>
    <submittedName>
        <fullName evidence="5">ArsR family transcriptional regulator</fullName>
    </submittedName>
</protein>
<dbReference type="SMART" id="SM00418">
    <property type="entry name" value="HTH_ARSR"/>
    <property type="match status" value="1"/>
</dbReference>
<feature type="domain" description="HTH arsR-type" evidence="4">
    <location>
        <begin position="24"/>
        <end position="118"/>
    </location>
</feature>
<dbReference type="Proteomes" id="UP000291591">
    <property type="component" value="Unassembled WGS sequence"/>
</dbReference>
<dbReference type="PANTHER" id="PTHR43132:SF6">
    <property type="entry name" value="HTH-TYPE TRANSCRIPTIONAL REPRESSOR CZRA"/>
    <property type="match status" value="1"/>
</dbReference>
<dbReference type="AlphaFoldDB" id="A0A4Q7UUZ4"/>
<dbReference type="Gene3D" id="1.10.10.10">
    <property type="entry name" value="Winged helix-like DNA-binding domain superfamily/Winged helix DNA-binding domain"/>
    <property type="match status" value="1"/>
</dbReference>
<dbReference type="GO" id="GO:0003677">
    <property type="term" value="F:DNA binding"/>
    <property type="evidence" value="ECO:0007669"/>
    <property type="project" value="UniProtKB-KW"/>
</dbReference>
<keyword evidence="2" id="KW-0238">DNA-binding</keyword>
<dbReference type="RefSeq" id="WP_130290029.1">
    <property type="nucleotide sequence ID" value="NZ_SHKL01000001.1"/>
</dbReference>
<dbReference type="PRINTS" id="PR00778">
    <property type="entry name" value="HTHARSR"/>
</dbReference>
<dbReference type="InterPro" id="IPR051011">
    <property type="entry name" value="Metal_resp_trans_reg"/>
</dbReference>
<keyword evidence="3" id="KW-0804">Transcription</keyword>
<gene>
    <name evidence="5" type="ORF">EV383_2471</name>
</gene>
<evidence type="ECO:0000256" key="2">
    <source>
        <dbReference type="ARBA" id="ARBA00023125"/>
    </source>
</evidence>
<proteinExistence type="predicted"/>
<evidence type="ECO:0000256" key="1">
    <source>
        <dbReference type="ARBA" id="ARBA00023015"/>
    </source>
</evidence>
<reference evidence="5 6" key="1">
    <citation type="submission" date="2019-02" db="EMBL/GenBank/DDBJ databases">
        <title>Sequencing the genomes of 1000 actinobacteria strains.</title>
        <authorList>
            <person name="Klenk H.-P."/>
        </authorList>
    </citation>
    <scope>NUCLEOTIDE SEQUENCE [LARGE SCALE GENOMIC DNA]</scope>
    <source>
        <strain evidence="5 6">DSM 45779</strain>
    </source>
</reference>
<dbReference type="OrthoDB" id="9784339at2"/>
<dbReference type="InterPro" id="IPR036388">
    <property type="entry name" value="WH-like_DNA-bd_sf"/>
</dbReference>
<keyword evidence="6" id="KW-1185">Reference proteome</keyword>
<keyword evidence="1" id="KW-0805">Transcription regulation</keyword>
<evidence type="ECO:0000313" key="5">
    <source>
        <dbReference type="EMBL" id="RZT85596.1"/>
    </source>
</evidence>